<keyword evidence="2" id="KW-1185">Reference proteome</keyword>
<name>A0ABY3VWG0_9HYPH</name>
<dbReference type="GeneID" id="71201831"/>
<accession>A0ABY3VWG0</accession>
<organism evidence="1 2">
    <name type="scientific">Bartonella krasnovii</name>
    <dbReference type="NCBI Taxonomy" id="2267275"/>
    <lineage>
        <taxon>Bacteria</taxon>
        <taxon>Pseudomonadati</taxon>
        <taxon>Pseudomonadota</taxon>
        <taxon>Alphaproteobacteria</taxon>
        <taxon>Hyphomicrobiales</taxon>
        <taxon>Bartonellaceae</taxon>
        <taxon>Bartonella</taxon>
    </lineage>
</organism>
<dbReference type="RefSeq" id="WP_241436782.1">
    <property type="nucleotide sequence ID" value="NZ_CP031844.2"/>
</dbReference>
<gene>
    <name evidence="1" type="ORF">MNL13_00930</name>
</gene>
<reference evidence="1 2" key="1">
    <citation type="submission" date="2022-02" db="EMBL/GenBank/DDBJ databases">
        <title>Genomic structural plasticity of rodent-associated Bartonella in nature.</title>
        <authorList>
            <person name="Sousa K.C.M."/>
            <person name="Gutierrez R."/>
            <person name="Yahalomi D."/>
            <person name="Shalit T."/>
            <person name="Markus B."/>
            <person name="Nachum-Biala Y."/>
            <person name="Hawlena H."/>
            <person name="Marcos-Hadad E."/>
            <person name="Hazkani-Covo E."/>
            <person name="Neves H.R."/>
            <person name="Covo S."/>
            <person name="Harrus S."/>
        </authorList>
    </citation>
    <scope>NUCLEOTIDE SEQUENCE [LARGE SCALE GENOMIC DNA]</scope>
    <source>
        <strain evidence="1 2">B35_1_2</strain>
    </source>
</reference>
<evidence type="ECO:0000313" key="1">
    <source>
        <dbReference type="EMBL" id="UNF29380.1"/>
    </source>
</evidence>
<dbReference type="Proteomes" id="UP000829580">
    <property type="component" value="Chromosome"/>
</dbReference>
<evidence type="ECO:0008006" key="3">
    <source>
        <dbReference type="Google" id="ProtNLM"/>
    </source>
</evidence>
<protein>
    <recommendedName>
        <fullName evidence="3">Phage protein</fullName>
    </recommendedName>
</protein>
<evidence type="ECO:0000313" key="2">
    <source>
        <dbReference type="Proteomes" id="UP000829580"/>
    </source>
</evidence>
<proteinExistence type="predicted"/>
<dbReference type="EMBL" id="CP093033">
    <property type="protein sequence ID" value="UNF29380.1"/>
    <property type="molecule type" value="Genomic_DNA"/>
</dbReference>
<sequence length="55" mass="6669">MPIDKLTDNVCKCHNKAQREIENRRLYYTKQRANLEREIIAFAKQGKKSKMIKMW</sequence>